<sequence>MVAREIRHLYWFIRTLRRGLQDAPRRRYYRKIAGQKKRLLDAGVSKREVLDLLACCRSARCRFRACLDCSQPLFCVILLLTH</sequence>
<dbReference type="AlphaFoldDB" id="A0A976AAW6"/>
<evidence type="ECO:0000313" key="2">
    <source>
        <dbReference type="Proteomes" id="UP000256780"/>
    </source>
</evidence>
<name>A0A976AAW6_9BURK</name>
<dbReference type="EMBL" id="OFSQ01000039">
    <property type="protein sequence ID" value="SOY73029.1"/>
    <property type="molecule type" value="Genomic_DNA"/>
</dbReference>
<dbReference type="Proteomes" id="UP000256780">
    <property type="component" value="Plasmid CBM2587_p"/>
</dbReference>
<geneLocation type="plasmid" evidence="2">
    <name>cbm2587_p</name>
</geneLocation>
<protein>
    <submittedName>
        <fullName evidence="1">Uncharacterized protein</fullName>
    </submittedName>
</protein>
<organism evidence="1 2">
    <name type="scientific">Cupriavidus taiwanensis</name>
    <dbReference type="NCBI Taxonomy" id="164546"/>
    <lineage>
        <taxon>Bacteria</taxon>
        <taxon>Pseudomonadati</taxon>
        <taxon>Pseudomonadota</taxon>
        <taxon>Betaproteobacteria</taxon>
        <taxon>Burkholderiales</taxon>
        <taxon>Burkholderiaceae</taxon>
        <taxon>Cupriavidus</taxon>
    </lineage>
</organism>
<proteinExistence type="predicted"/>
<gene>
    <name evidence="1" type="ORF">CBM2587_P10004</name>
</gene>
<comment type="caution">
    <text evidence="1">The sequence shown here is derived from an EMBL/GenBank/DDBJ whole genome shotgun (WGS) entry which is preliminary data.</text>
</comment>
<accession>A0A976AAW6</accession>
<reference evidence="1 2" key="1">
    <citation type="submission" date="2018-01" db="EMBL/GenBank/DDBJ databases">
        <authorList>
            <person name="Clerissi C."/>
        </authorList>
    </citation>
    <scope>NUCLEOTIDE SEQUENCE [LARGE SCALE GENOMIC DNA]</scope>
    <source>
        <strain evidence="1">Cupriavidus sp. LMG 19464</strain>
        <plasmid evidence="2">cbm2587_p</plasmid>
    </source>
</reference>
<evidence type="ECO:0000313" key="1">
    <source>
        <dbReference type="EMBL" id="SOY73029.1"/>
    </source>
</evidence>